<comment type="caution">
    <text evidence="3">The sequence shown here is derived from an EMBL/GenBank/DDBJ whole genome shotgun (WGS) entry which is preliminary data.</text>
</comment>
<dbReference type="GO" id="GO:0071281">
    <property type="term" value="P:cellular response to iron ion"/>
    <property type="evidence" value="ECO:0007669"/>
    <property type="project" value="TreeGrafter"/>
</dbReference>
<dbReference type="InterPro" id="IPR002491">
    <property type="entry name" value="ABC_transptr_periplasmic_BD"/>
</dbReference>
<accession>A0A4Y8LU63</accession>
<gene>
    <name evidence="3" type="ORF">E2980_22270</name>
</gene>
<organism evidence="3 4">
    <name type="scientific">Cohnella luojiensis</name>
    <dbReference type="NCBI Taxonomy" id="652876"/>
    <lineage>
        <taxon>Bacteria</taxon>
        <taxon>Bacillati</taxon>
        <taxon>Bacillota</taxon>
        <taxon>Bacilli</taxon>
        <taxon>Bacillales</taxon>
        <taxon>Paenibacillaceae</taxon>
        <taxon>Cohnella</taxon>
    </lineage>
</organism>
<sequence length="266" mass="29686">MRIASLCPSNTELLDFIGLSDSIVGVDNYSDWPRTIEGLPRLGTDMDIDMDAVEALRPDLVVASLTVPGMEKNITGLKERNLPYIVLSPNSLADIGQNMLLVGEATDTLAQATAALSKYEGVLNQYGELSSLIPDRPSLYWEWWPKPVYTPGGGNWLTEISELAGARNVYADDARASVMTDWEDVLSRTPDYILLAWVGVQKHLVKPDSVKQRPNWFDLQAIRQGRVHIMEEPLYCRPSPRLLVGLRKLAYFLHPEIFPAFSLSEG</sequence>
<dbReference type="Pfam" id="PF01497">
    <property type="entry name" value="Peripla_BP_2"/>
    <property type="match status" value="1"/>
</dbReference>
<dbReference type="PANTHER" id="PTHR30535">
    <property type="entry name" value="VITAMIN B12-BINDING PROTEIN"/>
    <property type="match status" value="1"/>
</dbReference>
<comment type="similarity">
    <text evidence="1">Belongs to the bacterial solute-binding protein 8 family.</text>
</comment>
<feature type="domain" description="Fe/B12 periplasmic-binding" evidence="2">
    <location>
        <begin position="2"/>
        <end position="257"/>
    </location>
</feature>
<reference evidence="3 4" key="1">
    <citation type="submission" date="2019-03" db="EMBL/GenBank/DDBJ databases">
        <title>Cohnella endophytica sp. nov., a novel endophytic bacterium isolated from bark of Sonneratia apetala.</title>
        <authorList>
            <person name="Tuo L."/>
        </authorList>
    </citation>
    <scope>NUCLEOTIDE SEQUENCE [LARGE SCALE GENOMIC DNA]</scope>
    <source>
        <strain evidence="3 4">CCTCC AB 208254</strain>
    </source>
</reference>
<name>A0A4Y8LU63_9BACL</name>
<evidence type="ECO:0000256" key="1">
    <source>
        <dbReference type="ARBA" id="ARBA00008814"/>
    </source>
</evidence>
<dbReference type="AlphaFoldDB" id="A0A4Y8LU63"/>
<dbReference type="PROSITE" id="PS50983">
    <property type="entry name" value="FE_B12_PBP"/>
    <property type="match status" value="1"/>
</dbReference>
<dbReference type="Proteomes" id="UP000297900">
    <property type="component" value="Unassembled WGS sequence"/>
</dbReference>
<evidence type="ECO:0000313" key="4">
    <source>
        <dbReference type="Proteomes" id="UP000297900"/>
    </source>
</evidence>
<dbReference type="InterPro" id="IPR050902">
    <property type="entry name" value="ABC_Transporter_SBP"/>
</dbReference>
<evidence type="ECO:0000313" key="3">
    <source>
        <dbReference type="EMBL" id="TFE19733.1"/>
    </source>
</evidence>
<dbReference type="OrthoDB" id="9787772at2"/>
<dbReference type="SUPFAM" id="SSF53807">
    <property type="entry name" value="Helical backbone' metal receptor"/>
    <property type="match status" value="1"/>
</dbReference>
<dbReference type="RefSeq" id="WP_135154452.1">
    <property type="nucleotide sequence ID" value="NZ_SOMN01000051.1"/>
</dbReference>
<evidence type="ECO:0000259" key="2">
    <source>
        <dbReference type="PROSITE" id="PS50983"/>
    </source>
</evidence>
<proteinExistence type="inferred from homology"/>
<dbReference type="CDD" id="cd01144">
    <property type="entry name" value="BtuF"/>
    <property type="match status" value="1"/>
</dbReference>
<protein>
    <submittedName>
        <fullName evidence="3">Cobalamin-binding protein</fullName>
    </submittedName>
</protein>
<dbReference type="PANTHER" id="PTHR30535:SF34">
    <property type="entry name" value="MOLYBDATE-BINDING PROTEIN MOLA"/>
    <property type="match status" value="1"/>
</dbReference>
<keyword evidence="4" id="KW-1185">Reference proteome</keyword>
<dbReference type="Gene3D" id="3.40.50.1980">
    <property type="entry name" value="Nitrogenase molybdenum iron protein domain"/>
    <property type="match status" value="2"/>
</dbReference>
<dbReference type="EMBL" id="SOMN01000051">
    <property type="protein sequence ID" value="TFE19733.1"/>
    <property type="molecule type" value="Genomic_DNA"/>
</dbReference>